<reference evidence="1" key="1">
    <citation type="journal article" date="2022" name="Plant J.">
        <title>Strategies of tolerance reflected in two North American maple genomes.</title>
        <authorList>
            <person name="McEvoy S.L."/>
            <person name="Sezen U.U."/>
            <person name="Trouern-Trend A."/>
            <person name="McMahon S.M."/>
            <person name="Schaberg P.G."/>
            <person name="Yang J."/>
            <person name="Wegrzyn J.L."/>
            <person name="Swenson N.G."/>
        </authorList>
    </citation>
    <scope>NUCLEOTIDE SEQUENCE</scope>
    <source>
        <strain evidence="1">91603</strain>
    </source>
</reference>
<comment type="caution">
    <text evidence="1">The sequence shown here is derived from an EMBL/GenBank/DDBJ whole genome shotgun (WGS) entry which is preliminary data.</text>
</comment>
<evidence type="ECO:0000313" key="1">
    <source>
        <dbReference type="EMBL" id="KAI9192279.1"/>
    </source>
</evidence>
<keyword evidence="2" id="KW-1185">Reference proteome</keyword>
<dbReference type="Proteomes" id="UP001064489">
    <property type="component" value="Chromosome 6"/>
</dbReference>
<proteinExistence type="predicted"/>
<name>A0AAD5JA99_ACENE</name>
<accession>A0AAD5JA99</accession>
<evidence type="ECO:0000313" key="2">
    <source>
        <dbReference type="Proteomes" id="UP001064489"/>
    </source>
</evidence>
<protein>
    <submittedName>
        <fullName evidence="1">Uncharacterized protein</fullName>
    </submittedName>
</protein>
<gene>
    <name evidence="1" type="ORF">LWI28_020416</name>
</gene>
<reference evidence="1" key="2">
    <citation type="submission" date="2023-02" db="EMBL/GenBank/DDBJ databases">
        <authorList>
            <person name="Swenson N.G."/>
            <person name="Wegrzyn J.L."/>
            <person name="Mcevoy S.L."/>
        </authorList>
    </citation>
    <scope>NUCLEOTIDE SEQUENCE</scope>
    <source>
        <strain evidence="1">91603</strain>
        <tissue evidence="1">Leaf</tissue>
    </source>
</reference>
<organism evidence="1 2">
    <name type="scientific">Acer negundo</name>
    <name type="common">Box elder</name>
    <dbReference type="NCBI Taxonomy" id="4023"/>
    <lineage>
        <taxon>Eukaryota</taxon>
        <taxon>Viridiplantae</taxon>
        <taxon>Streptophyta</taxon>
        <taxon>Embryophyta</taxon>
        <taxon>Tracheophyta</taxon>
        <taxon>Spermatophyta</taxon>
        <taxon>Magnoliopsida</taxon>
        <taxon>eudicotyledons</taxon>
        <taxon>Gunneridae</taxon>
        <taxon>Pentapetalae</taxon>
        <taxon>rosids</taxon>
        <taxon>malvids</taxon>
        <taxon>Sapindales</taxon>
        <taxon>Sapindaceae</taxon>
        <taxon>Hippocastanoideae</taxon>
        <taxon>Acereae</taxon>
        <taxon>Acer</taxon>
    </lineage>
</organism>
<sequence length="130" mass="14094">MKLVLCQAITVGTVMGFHSGSHIVSCPEVTAVIAVVGFHSGGLTMETIVKTAVEATTVSMKKEPWYRDTVHHGSRYQWFLARGSRGDVVSKLFGPWLQRFPVLGNQDDLDSGLGSHKACCRCIDPSSLMG</sequence>
<dbReference type="AlphaFoldDB" id="A0AAD5JA99"/>
<dbReference type="EMBL" id="JAJSOW010000004">
    <property type="protein sequence ID" value="KAI9192279.1"/>
    <property type="molecule type" value="Genomic_DNA"/>
</dbReference>